<evidence type="ECO:0000256" key="8">
    <source>
        <dbReference type="ARBA" id="ARBA00023136"/>
    </source>
</evidence>
<evidence type="ECO:0000256" key="5">
    <source>
        <dbReference type="ARBA" id="ARBA00022792"/>
    </source>
</evidence>
<evidence type="ECO:0000256" key="3">
    <source>
        <dbReference type="ARBA" id="ARBA00022448"/>
    </source>
</evidence>
<evidence type="ECO:0000313" key="10">
    <source>
        <dbReference type="Proteomes" id="UP000007148"/>
    </source>
</evidence>
<keyword evidence="5" id="KW-0999">Mitochondrion inner membrane</keyword>
<dbReference type="OMA" id="ENQWKWP"/>
<sequence>MFRATARLLQVTKRTTGIVGLAVHPDPLPVLKQTYNSTLAELKNLPATSSYRQAAEAITLSRLNIVESAQGDIRKVEQTIGGGQIEEILDAAQDELKLVEKQKELKSWEPLAEKPLPGQWKYFGEESTS</sequence>
<dbReference type="InParanoid" id="G4TE44"/>
<proteinExistence type="inferred from homology"/>
<evidence type="ECO:0000256" key="4">
    <source>
        <dbReference type="ARBA" id="ARBA00022660"/>
    </source>
</evidence>
<dbReference type="AlphaFoldDB" id="G4TE44"/>
<gene>
    <name evidence="9" type="ORF">PIIN_03504</name>
</gene>
<comment type="similarity">
    <text evidence="2">Belongs to the complex I NDUFA5 subunit family.</text>
</comment>
<dbReference type="eggNOG" id="KOG3365">
    <property type="taxonomic scope" value="Eukaryota"/>
</dbReference>
<dbReference type="STRING" id="1109443.G4TE44"/>
<keyword evidence="6" id="KW-0249">Electron transport</keyword>
<keyword evidence="4" id="KW-0679">Respiratory chain</keyword>
<evidence type="ECO:0000256" key="2">
    <source>
        <dbReference type="ARBA" id="ARBA00010261"/>
    </source>
</evidence>
<keyword evidence="10" id="KW-1185">Reference proteome</keyword>
<dbReference type="GO" id="GO:0005743">
    <property type="term" value="C:mitochondrial inner membrane"/>
    <property type="evidence" value="ECO:0007669"/>
    <property type="project" value="UniProtKB-SubCell"/>
</dbReference>
<evidence type="ECO:0000313" key="9">
    <source>
        <dbReference type="EMBL" id="CCA69565.1"/>
    </source>
</evidence>
<name>G4TE44_SERID</name>
<dbReference type="GO" id="GO:0022904">
    <property type="term" value="P:respiratory electron transport chain"/>
    <property type="evidence" value="ECO:0007669"/>
    <property type="project" value="InterPro"/>
</dbReference>
<evidence type="ECO:0000256" key="1">
    <source>
        <dbReference type="ARBA" id="ARBA00004443"/>
    </source>
</evidence>
<dbReference type="PANTHER" id="PTHR12653:SF0">
    <property type="entry name" value="NADH DEHYDROGENASE [UBIQUINONE] 1 ALPHA SUBCOMPLEX SUBUNIT 5"/>
    <property type="match status" value="1"/>
</dbReference>
<organism evidence="9 10">
    <name type="scientific">Serendipita indica (strain DSM 11827)</name>
    <name type="common">Root endophyte fungus</name>
    <name type="synonym">Piriformospora indica</name>
    <dbReference type="NCBI Taxonomy" id="1109443"/>
    <lineage>
        <taxon>Eukaryota</taxon>
        <taxon>Fungi</taxon>
        <taxon>Dikarya</taxon>
        <taxon>Basidiomycota</taxon>
        <taxon>Agaricomycotina</taxon>
        <taxon>Agaricomycetes</taxon>
        <taxon>Sebacinales</taxon>
        <taxon>Serendipitaceae</taxon>
        <taxon>Serendipita</taxon>
    </lineage>
</organism>
<keyword evidence="8" id="KW-0472">Membrane</keyword>
<dbReference type="PANTHER" id="PTHR12653">
    <property type="entry name" value="NADH-UBIQUINONE OXIDOREDUCTASE 13 KD-B SUBUNIT"/>
    <property type="match status" value="1"/>
</dbReference>
<keyword evidence="9" id="KW-0830">Ubiquinone</keyword>
<dbReference type="EMBL" id="CAFZ01000058">
    <property type="protein sequence ID" value="CCA69565.1"/>
    <property type="molecule type" value="Genomic_DNA"/>
</dbReference>
<comment type="caution">
    <text evidence="9">The sequence shown here is derived from an EMBL/GenBank/DDBJ whole genome shotgun (WGS) entry which is preliminary data.</text>
</comment>
<dbReference type="HOGENOM" id="CLU_099943_0_1_1"/>
<reference evidence="9 10" key="1">
    <citation type="journal article" date="2011" name="PLoS Pathog.">
        <title>Endophytic Life Strategies Decoded by Genome and Transcriptome Analyses of the Mutualistic Root Symbiont Piriformospora indica.</title>
        <authorList>
            <person name="Zuccaro A."/>
            <person name="Lahrmann U."/>
            <person name="Guldener U."/>
            <person name="Langen G."/>
            <person name="Pfiffi S."/>
            <person name="Biedenkopf D."/>
            <person name="Wong P."/>
            <person name="Samans B."/>
            <person name="Grimm C."/>
            <person name="Basiewicz M."/>
            <person name="Murat C."/>
            <person name="Martin F."/>
            <person name="Kogel K.H."/>
        </authorList>
    </citation>
    <scope>NUCLEOTIDE SEQUENCE [LARGE SCALE GENOMIC DNA]</scope>
    <source>
        <strain evidence="9 10">DSM 11827</strain>
    </source>
</reference>
<dbReference type="Pfam" id="PF04716">
    <property type="entry name" value="ETC_C1_NDUFA5"/>
    <property type="match status" value="1"/>
</dbReference>
<dbReference type="Proteomes" id="UP000007148">
    <property type="component" value="Unassembled WGS sequence"/>
</dbReference>
<evidence type="ECO:0000256" key="7">
    <source>
        <dbReference type="ARBA" id="ARBA00023128"/>
    </source>
</evidence>
<dbReference type="OrthoDB" id="286811at2759"/>
<protein>
    <submittedName>
        <fullName evidence="9">Probable NADH-ubiquinone oxidoreductase</fullName>
    </submittedName>
</protein>
<comment type="subcellular location">
    <subcellularLocation>
        <location evidence="1">Mitochondrion inner membrane</location>
        <topology evidence="1">Peripheral membrane protein</topology>
        <orientation evidence="1">Matrix side</orientation>
    </subcellularLocation>
</comment>
<evidence type="ECO:0000256" key="6">
    <source>
        <dbReference type="ARBA" id="ARBA00022982"/>
    </source>
</evidence>
<dbReference type="InterPro" id="IPR006806">
    <property type="entry name" value="NDUFA5"/>
</dbReference>
<accession>G4TE44</accession>
<keyword evidence="7" id="KW-0496">Mitochondrion</keyword>
<keyword evidence="3" id="KW-0813">Transport</keyword>